<dbReference type="InterPro" id="IPR013517">
    <property type="entry name" value="FG-GAP"/>
</dbReference>
<dbReference type="KEGG" id="mur:EQY75_06340"/>
<dbReference type="EMBL" id="CP035544">
    <property type="protein sequence ID" value="QBA64179.1"/>
    <property type="molecule type" value="Genomic_DNA"/>
</dbReference>
<reference evidence="2 3" key="1">
    <citation type="submission" date="2019-01" db="EMBL/GenBank/DDBJ databases">
        <title>Muriicola soli sp. nov., isolated from soil.</title>
        <authorList>
            <person name="Kang H.J."/>
            <person name="Kim S.B."/>
        </authorList>
    </citation>
    <scope>NUCLEOTIDE SEQUENCE [LARGE SCALE GENOMIC DNA]</scope>
    <source>
        <strain evidence="2 3">MMS17-SY002</strain>
    </source>
</reference>
<dbReference type="SUPFAM" id="SSF69318">
    <property type="entry name" value="Integrin alpha N-terminal domain"/>
    <property type="match status" value="1"/>
</dbReference>
<evidence type="ECO:0000313" key="2">
    <source>
        <dbReference type="EMBL" id="QBA64179.1"/>
    </source>
</evidence>
<dbReference type="Pfam" id="PF13517">
    <property type="entry name" value="FG-GAP_3"/>
    <property type="match status" value="1"/>
</dbReference>
<keyword evidence="1" id="KW-0732">Signal</keyword>
<evidence type="ECO:0008006" key="4">
    <source>
        <dbReference type="Google" id="ProtNLM"/>
    </source>
</evidence>
<keyword evidence="3" id="KW-1185">Reference proteome</keyword>
<dbReference type="SUPFAM" id="SSF46626">
    <property type="entry name" value="Cytochrome c"/>
    <property type="match status" value="1"/>
</dbReference>
<organism evidence="2 3">
    <name type="scientific">Muriicola soli</name>
    <dbReference type="NCBI Taxonomy" id="2507538"/>
    <lineage>
        <taxon>Bacteria</taxon>
        <taxon>Pseudomonadati</taxon>
        <taxon>Bacteroidota</taxon>
        <taxon>Flavobacteriia</taxon>
        <taxon>Flavobacteriales</taxon>
        <taxon>Flavobacteriaceae</taxon>
        <taxon>Muriicola</taxon>
    </lineage>
</organism>
<dbReference type="GO" id="GO:0020037">
    <property type="term" value="F:heme binding"/>
    <property type="evidence" value="ECO:0007669"/>
    <property type="project" value="InterPro"/>
</dbReference>
<proteinExistence type="predicted"/>
<sequence>MLSKACLQKSDFYFTMSSFFRKNTFLITGILLVLNSCQNNKQERQLALYEAHCARCHIAPNIDDLPKGIWEKAILPDMAARMGIRENGYDPLAGLPYEEMEAIIKTGIYPLTPTLSMEDWLLLKAYILENAPDSLKMIPQVYQDKELVSFAPQLISFNRPSPGSYAFLEFQEESNQLLMGDMSGELLSYTYDQGITTKGVFESLVVAHEIVDENTFITTIGNIRPSALSKGKSYKINNRDTFLLNQPLHRPVHSLFEDLNGNGKEELVISEFGDLSGELSLFVSNDSGTYDKKILLNQPGTIRVVAEDMDEDGRKDLIALTSQGDESITFLYQREDLSFEAEKVLRFNPVYGSSWFELIDYDNDGDLDLVTVNGDNADKSYVQKPYHGMRLHLNDGQNNFTEVYFYPMNGATRVVASDFDQDGDMDFGLLSTFPDYQNAPNRTFVFLDNADSDEFKFNAYTVEDSLKAKWFLMDKGDIDGDGDTDIILSSFSLPFIPAPQELVSRWKKEAIDLMILENKHQ</sequence>
<dbReference type="Proteomes" id="UP000290889">
    <property type="component" value="Chromosome"/>
</dbReference>
<dbReference type="InterPro" id="IPR036909">
    <property type="entry name" value="Cyt_c-like_dom_sf"/>
</dbReference>
<evidence type="ECO:0000313" key="3">
    <source>
        <dbReference type="Proteomes" id="UP000290889"/>
    </source>
</evidence>
<dbReference type="PANTHER" id="PTHR46580">
    <property type="entry name" value="SENSOR KINASE-RELATED"/>
    <property type="match status" value="1"/>
</dbReference>
<dbReference type="PANTHER" id="PTHR46580:SF4">
    <property type="entry name" value="ATP_GTP-BINDING PROTEIN"/>
    <property type="match status" value="1"/>
</dbReference>
<accession>A0A411E910</accession>
<dbReference type="InterPro" id="IPR028994">
    <property type="entry name" value="Integrin_alpha_N"/>
</dbReference>
<dbReference type="OrthoDB" id="1391917at2"/>
<dbReference type="AlphaFoldDB" id="A0A411E910"/>
<evidence type="ECO:0000256" key="1">
    <source>
        <dbReference type="ARBA" id="ARBA00022729"/>
    </source>
</evidence>
<name>A0A411E910_9FLAO</name>
<protein>
    <recommendedName>
        <fullName evidence="4">Cytochrome c domain-containing protein</fullName>
    </recommendedName>
</protein>
<gene>
    <name evidence="2" type="ORF">EQY75_06340</name>
</gene>
<dbReference type="Gene3D" id="2.130.10.130">
    <property type="entry name" value="Integrin alpha, N-terminal"/>
    <property type="match status" value="1"/>
</dbReference>
<dbReference type="GO" id="GO:0009055">
    <property type="term" value="F:electron transfer activity"/>
    <property type="evidence" value="ECO:0007669"/>
    <property type="project" value="InterPro"/>
</dbReference>